<name>A0A4R5EGD4_9RHOB</name>
<dbReference type="InterPro" id="IPR009075">
    <property type="entry name" value="AcylCo_DH/oxidase_C"/>
</dbReference>
<gene>
    <name evidence="7" type="ORF">E1B25_21370</name>
</gene>
<evidence type="ECO:0000256" key="4">
    <source>
        <dbReference type="ARBA" id="ARBA00022827"/>
    </source>
</evidence>
<comment type="caution">
    <text evidence="7">The sequence shown here is derived from an EMBL/GenBank/DDBJ whole genome shotgun (WGS) entry which is preliminary data.</text>
</comment>
<dbReference type="GO" id="GO:0003995">
    <property type="term" value="F:acyl-CoA dehydrogenase activity"/>
    <property type="evidence" value="ECO:0007669"/>
    <property type="project" value="TreeGrafter"/>
</dbReference>
<organism evidence="7 8">
    <name type="scientific">Antarcticimicrobium sediminis</name>
    <dbReference type="NCBI Taxonomy" id="2546227"/>
    <lineage>
        <taxon>Bacteria</taxon>
        <taxon>Pseudomonadati</taxon>
        <taxon>Pseudomonadota</taxon>
        <taxon>Alphaproteobacteria</taxon>
        <taxon>Rhodobacterales</taxon>
        <taxon>Paracoccaceae</taxon>
        <taxon>Antarcticimicrobium</taxon>
    </lineage>
</organism>
<keyword evidence="3" id="KW-0285">Flavoprotein</keyword>
<comment type="similarity">
    <text evidence="2">Belongs to the acyl-CoA dehydrogenase family.</text>
</comment>
<evidence type="ECO:0000256" key="3">
    <source>
        <dbReference type="ARBA" id="ARBA00022630"/>
    </source>
</evidence>
<evidence type="ECO:0000313" key="7">
    <source>
        <dbReference type="EMBL" id="TDE33323.1"/>
    </source>
</evidence>
<sequence length="349" mass="36329">MTLDHDQVEIAAIVEDQADRLLRDAITREVLAAADGGVFDAALWQKVSEAGLPLALLGEEAGGIGLAPRQAFRLLRLAGQHALPLPLGETMLFAALSGTSGDAPAGLALSADGVLQRVAFGADVAVVLLAEVGGWRVVPASELQVTSEGRNIAGAPRVTLTATGGTSLLLPGWLARSAGEDPVLALRACGALARAAGMAGAMRRVLAMAVDHAATRVQFGRPLARFQAIQHMLAAAAEESAAASAIVDSAAEAWGQEDFVMRAAVAKSRAGLAAGRVAAIGHQVHAAMGFTQEHDLHFFTRRLLSWRDEFGSDAEWDGWIGQRICTAGGGALWQTLIDATTTVEREARA</sequence>
<comment type="cofactor">
    <cofactor evidence="1">
        <name>FAD</name>
        <dbReference type="ChEBI" id="CHEBI:57692"/>
    </cofactor>
</comment>
<dbReference type="InterPro" id="IPR037069">
    <property type="entry name" value="AcylCoA_DH/ox_N_sf"/>
</dbReference>
<dbReference type="SUPFAM" id="SSF47203">
    <property type="entry name" value="Acyl-CoA dehydrogenase C-terminal domain-like"/>
    <property type="match status" value="1"/>
</dbReference>
<protein>
    <submittedName>
        <fullName evidence="7">Acyl-CoA dehydrogenase</fullName>
    </submittedName>
</protein>
<feature type="domain" description="Acyl-CoA dehydrogenase/oxidase C-terminal" evidence="6">
    <location>
        <begin position="192"/>
        <end position="305"/>
    </location>
</feature>
<evidence type="ECO:0000256" key="1">
    <source>
        <dbReference type="ARBA" id="ARBA00001974"/>
    </source>
</evidence>
<evidence type="ECO:0000313" key="8">
    <source>
        <dbReference type="Proteomes" id="UP000294662"/>
    </source>
</evidence>
<dbReference type="Gene3D" id="1.10.540.10">
    <property type="entry name" value="Acyl-CoA dehydrogenase/oxidase, N-terminal domain"/>
    <property type="match status" value="1"/>
</dbReference>
<dbReference type="GO" id="GO:0050660">
    <property type="term" value="F:flavin adenine dinucleotide binding"/>
    <property type="evidence" value="ECO:0007669"/>
    <property type="project" value="InterPro"/>
</dbReference>
<evidence type="ECO:0000256" key="2">
    <source>
        <dbReference type="ARBA" id="ARBA00009347"/>
    </source>
</evidence>
<dbReference type="Proteomes" id="UP000294662">
    <property type="component" value="Unassembled WGS sequence"/>
</dbReference>
<dbReference type="PANTHER" id="PTHR43884">
    <property type="entry name" value="ACYL-COA DEHYDROGENASE"/>
    <property type="match status" value="1"/>
</dbReference>
<keyword evidence="8" id="KW-1185">Reference proteome</keyword>
<dbReference type="Pfam" id="PF00441">
    <property type="entry name" value="Acyl-CoA_dh_1"/>
    <property type="match status" value="1"/>
</dbReference>
<dbReference type="OrthoDB" id="2450120at2"/>
<dbReference type="AlphaFoldDB" id="A0A4R5EGD4"/>
<dbReference type="InterPro" id="IPR009100">
    <property type="entry name" value="AcylCoA_DH/oxidase_NM_dom_sf"/>
</dbReference>
<reference evidence="7 8" key="1">
    <citation type="submission" date="2019-03" db="EMBL/GenBank/DDBJ databases">
        <authorList>
            <person name="Zhang S."/>
        </authorList>
    </citation>
    <scope>NUCLEOTIDE SEQUENCE [LARGE SCALE GENOMIC DNA]</scope>
    <source>
        <strain evidence="7 8">S4J41</strain>
    </source>
</reference>
<dbReference type="InterPro" id="IPR036250">
    <property type="entry name" value="AcylCo_DH-like_C"/>
</dbReference>
<keyword evidence="5" id="KW-0560">Oxidoreductase</keyword>
<keyword evidence="4" id="KW-0274">FAD</keyword>
<dbReference type="PANTHER" id="PTHR43884:SF20">
    <property type="entry name" value="ACYL-COA DEHYDROGENASE FADE28"/>
    <property type="match status" value="1"/>
</dbReference>
<dbReference type="Gene3D" id="1.20.140.10">
    <property type="entry name" value="Butyryl-CoA Dehydrogenase, subunit A, domain 3"/>
    <property type="match status" value="1"/>
</dbReference>
<evidence type="ECO:0000256" key="5">
    <source>
        <dbReference type="ARBA" id="ARBA00023002"/>
    </source>
</evidence>
<accession>A0A4R5EGD4</accession>
<dbReference type="RefSeq" id="WP_132831602.1">
    <property type="nucleotide sequence ID" value="NZ_SMFP01000034.1"/>
</dbReference>
<dbReference type="SUPFAM" id="SSF56645">
    <property type="entry name" value="Acyl-CoA dehydrogenase NM domain-like"/>
    <property type="match status" value="1"/>
</dbReference>
<proteinExistence type="inferred from homology"/>
<evidence type="ECO:0000259" key="6">
    <source>
        <dbReference type="Pfam" id="PF00441"/>
    </source>
</evidence>
<dbReference type="EMBL" id="SMFP01000034">
    <property type="protein sequence ID" value="TDE33323.1"/>
    <property type="molecule type" value="Genomic_DNA"/>
</dbReference>